<dbReference type="EMBL" id="JBBLXS010000684">
    <property type="protein sequence ID" value="MEK0188615.1"/>
    <property type="molecule type" value="Genomic_DNA"/>
</dbReference>
<feature type="domain" description="Putative restriction endonuclease" evidence="1">
    <location>
        <begin position="2"/>
        <end position="109"/>
    </location>
</feature>
<dbReference type="InterPro" id="IPR012296">
    <property type="entry name" value="Nuclease_put_TT1808"/>
</dbReference>
<evidence type="ECO:0000259" key="1">
    <source>
        <dbReference type="Pfam" id="PF05685"/>
    </source>
</evidence>
<protein>
    <submittedName>
        <fullName evidence="2">Uma2 family endonuclease</fullName>
    </submittedName>
</protein>
<accession>A0ABU8YWD7</accession>
<dbReference type="GO" id="GO:0004519">
    <property type="term" value="F:endonuclease activity"/>
    <property type="evidence" value="ECO:0007669"/>
    <property type="project" value="UniProtKB-KW"/>
</dbReference>
<sequence>DVRLWIPKVRLYTYPDVMVIFGQPEYRSNRTDTITNPQVIVEVLSKSTKNYDRVDKFTFYKTIPSFREYILIDQTKIKIEQYSKTENKRWLYSEYDEEDTALVFNSFQLEVPLSAIYKKVNFEQLEQEDSQNEE</sequence>
<dbReference type="Proteomes" id="UP001384579">
    <property type="component" value="Unassembled WGS sequence"/>
</dbReference>
<dbReference type="PANTHER" id="PTHR36558:SF1">
    <property type="entry name" value="RESTRICTION ENDONUCLEASE DOMAIN-CONTAINING PROTEIN-RELATED"/>
    <property type="match status" value="1"/>
</dbReference>
<reference evidence="2 3" key="1">
    <citation type="journal article" date="2020" name="Harmful Algae">
        <title>Molecular and morphological characterization of a novel dihydroanatoxin-a producing Microcoleus species (cyanobacteria) from the Russian River, California, USA.</title>
        <authorList>
            <person name="Conklin K.Y."/>
            <person name="Stancheva R."/>
            <person name="Otten T.G."/>
            <person name="Fadness R."/>
            <person name="Boyer G.L."/>
            <person name="Read B."/>
            <person name="Zhang X."/>
            <person name="Sheath R.G."/>
        </authorList>
    </citation>
    <scope>NUCLEOTIDE SEQUENCE [LARGE SCALE GENOMIC DNA]</scope>
    <source>
        <strain evidence="2 3">PTRS2</strain>
    </source>
</reference>
<name>A0ABU8YWD7_9CYAN</name>
<comment type="caution">
    <text evidence="2">The sequence shown here is derived from an EMBL/GenBank/DDBJ whole genome shotgun (WGS) entry which is preliminary data.</text>
</comment>
<dbReference type="Pfam" id="PF05685">
    <property type="entry name" value="Uma2"/>
    <property type="match status" value="1"/>
</dbReference>
<organism evidence="2 3">
    <name type="scientific">Microcoleus anatoxicus PTRS2</name>
    <dbReference type="NCBI Taxonomy" id="2705321"/>
    <lineage>
        <taxon>Bacteria</taxon>
        <taxon>Bacillati</taxon>
        <taxon>Cyanobacteriota</taxon>
        <taxon>Cyanophyceae</taxon>
        <taxon>Oscillatoriophycideae</taxon>
        <taxon>Oscillatoriales</taxon>
        <taxon>Microcoleaceae</taxon>
        <taxon>Microcoleus</taxon>
        <taxon>Microcoleus anatoxicus</taxon>
    </lineage>
</organism>
<dbReference type="InterPro" id="IPR011335">
    <property type="entry name" value="Restrct_endonuc-II-like"/>
</dbReference>
<evidence type="ECO:0000313" key="2">
    <source>
        <dbReference type="EMBL" id="MEK0188615.1"/>
    </source>
</evidence>
<keyword evidence="3" id="KW-1185">Reference proteome</keyword>
<dbReference type="CDD" id="cd06260">
    <property type="entry name" value="DUF820-like"/>
    <property type="match status" value="1"/>
</dbReference>
<dbReference type="SUPFAM" id="SSF52980">
    <property type="entry name" value="Restriction endonuclease-like"/>
    <property type="match status" value="1"/>
</dbReference>
<keyword evidence="2" id="KW-0540">Nuclease</keyword>
<dbReference type="PANTHER" id="PTHR36558">
    <property type="entry name" value="GLR1098 PROTEIN"/>
    <property type="match status" value="1"/>
</dbReference>
<dbReference type="RefSeq" id="WP_340542165.1">
    <property type="nucleotide sequence ID" value="NZ_JBBLXS010000684.1"/>
</dbReference>
<dbReference type="InterPro" id="IPR008538">
    <property type="entry name" value="Uma2"/>
</dbReference>
<feature type="non-terminal residue" evidence="2">
    <location>
        <position position="1"/>
    </location>
</feature>
<proteinExistence type="predicted"/>
<gene>
    <name evidence="2" type="ORF">WMG39_27785</name>
</gene>
<dbReference type="Gene3D" id="3.90.1570.10">
    <property type="entry name" value="tt1808, chain A"/>
    <property type="match status" value="1"/>
</dbReference>
<keyword evidence="2" id="KW-0378">Hydrolase</keyword>
<keyword evidence="2" id="KW-0255">Endonuclease</keyword>
<evidence type="ECO:0000313" key="3">
    <source>
        <dbReference type="Proteomes" id="UP001384579"/>
    </source>
</evidence>